<name>A0ABY2P1R2_9LEPT</name>
<gene>
    <name evidence="2" type="ORF">EHR01_00925</name>
</gene>
<keyword evidence="1" id="KW-1133">Transmembrane helix</keyword>
<accession>A0ABY2P1R2</accession>
<feature type="transmembrane region" description="Helical" evidence="1">
    <location>
        <begin position="204"/>
        <end position="229"/>
    </location>
</feature>
<dbReference type="InterPro" id="IPR027948">
    <property type="entry name" value="DUF4436"/>
</dbReference>
<keyword evidence="3" id="KW-1185">Reference proteome</keyword>
<dbReference type="Proteomes" id="UP000297940">
    <property type="component" value="Unassembled WGS sequence"/>
</dbReference>
<evidence type="ECO:0000313" key="3">
    <source>
        <dbReference type="Proteomes" id="UP000297940"/>
    </source>
</evidence>
<evidence type="ECO:0000313" key="2">
    <source>
        <dbReference type="EMBL" id="TGM81398.1"/>
    </source>
</evidence>
<reference evidence="3" key="1">
    <citation type="journal article" date="2019" name="PLoS Negl. Trop. Dis.">
        <title>Revisiting the worldwide diversity of Leptospira species in the environment.</title>
        <authorList>
            <person name="Vincent A.T."/>
            <person name="Schiettekatte O."/>
            <person name="Bourhy P."/>
            <person name="Veyrier F.J."/>
            <person name="Picardeau M."/>
        </authorList>
    </citation>
    <scope>NUCLEOTIDE SEQUENCE [LARGE SCALE GENOMIC DNA]</scope>
    <source>
        <strain evidence="3">201601298</strain>
    </source>
</reference>
<dbReference type="RefSeq" id="WP_135692686.1">
    <property type="nucleotide sequence ID" value="NZ_RQHK01000002.1"/>
</dbReference>
<dbReference type="EMBL" id="RQHK01000002">
    <property type="protein sequence ID" value="TGM81398.1"/>
    <property type="molecule type" value="Genomic_DNA"/>
</dbReference>
<organism evidence="2 3">
    <name type="scientific">Leptospira mtsangambouensis</name>
    <dbReference type="NCBI Taxonomy" id="2484912"/>
    <lineage>
        <taxon>Bacteria</taxon>
        <taxon>Pseudomonadati</taxon>
        <taxon>Spirochaetota</taxon>
        <taxon>Spirochaetia</taxon>
        <taxon>Leptospirales</taxon>
        <taxon>Leptospiraceae</taxon>
        <taxon>Leptospira</taxon>
    </lineage>
</organism>
<sequence>MTPIKNLVSSNRFQLIFFLLVLIAGSYLASVRYFIKDKLDFASFTDVDIDHIKTSVITADVRSIEIDKREAKVELRIFLAEELTLNRKSDTPNEELRLISYSSNEEFVFKAKQPIRKILITLPLVGTITDYPFDTFQSTLSLGFFKKISDLETVGIPIVLNMQSPIASYKLEFFEKPVEDYWSDRTSGNVDRLIQVVRTKSNQFVSVFMMVMMFFIGLTTILITTRILLYQKAIQVYELLFLSILVLVLPALRNAQPGIPGFGVLSDYLSFFWALGLTTVSLLILLIYWHIFKETTDLKQ</sequence>
<comment type="caution">
    <text evidence="2">The sequence shown here is derived from an EMBL/GenBank/DDBJ whole genome shotgun (WGS) entry which is preliminary data.</text>
</comment>
<keyword evidence="1" id="KW-0472">Membrane</keyword>
<protein>
    <submittedName>
        <fullName evidence="2">DUF4436 domain-containing protein</fullName>
    </submittedName>
</protein>
<feature type="transmembrane region" description="Helical" evidence="1">
    <location>
        <begin position="12"/>
        <end position="35"/>
    </location>
</feature>
<feature type="transmembrane region" description="Helical" evidence="1">
    <location>
        <begin position="236"/>
        <end position="252"/>
    </location>
</feature>
<proteinExistence type="predicted"/>
<keyword evidence="1" id="KW-0812">Transmembrane</keyword>
<dbReference type="Pfam" id="PF14494">
    <property type="entry name" value="DUF4436"/>
    <property type="match status" value="1"/>
</dbReference>
<feature type="transmembrane region" description="Helical" evidence="1">
    <location>
        <begin position="272"/>
        <end position="292"/>
    </location>
</feature>
<evidence type="ECO:0000256" key="1">
    <source>
        <dbReference type="SAM" id="Phobius"/>
    </source>
</evidence>